<dbReference type="InterPro" id="IPR043153">
    <property type="entry name" value="DENN_C"/>
</dbReference>
<dbReference type="InterPro" id="IPR001680">
    <property type="entry name" value="WD40_rpt"/>
</dbReference>
<protein>
    <recommendedName>
        <fullName evidence="3">UDENN domain-containing protein</fullName>
    </recommendedName>
</protein>
<dbReference type="SMART" id="SM00801">
    <property type="entry name" value="dDENN"/>
    <property type="match status" value="1"/>
</dbReference>
<feature type="domain" description="UDENN" evidence="3">
    <location>
        <begin position="26"/>
        <end position="454"/>
    </location>
</feature>
<evidence type="ECO:0000259" key="3">
    <source>
        <dbReference type="PROSITE" id="PS50211"/>
    </source>
</evidence>
<dbReference type="InterPro" id="IPR015943">
    <property type="entry name" value="WD40/YVTN_repeat-like_dom_sf"/>
</dbReference>
<dbReference type="InterPro" id="IPR005112">
    <property type="entry name" value="dDENN_dom"/>
</dbReference>
<dbReference type="SMART" id="SM00320">
    <property type="entry name" value="WD40"/>
    <property type="match status" value="3"/>
</dbReference>
<evidence type="ECO:0000256" key="1">
    <source>
        <dbReference type="ARBA" id="ARBA00022658"/>
    </source>
</evidence>
<dbReference type="Pfam" id="PF03455">
    <property type="entry name" value="dDENN"/>
    <property type="match status" value="1"/>
</dbReference>
<accession>A0ABN9L8S6</accession>
<evidence type="ECO:0000313" key="4">
    <source>
        <dbReference type="EMBL" id="CAJ0934751.1"/>
    </source>
</evidence>
<dbReference type="PANTHER" id="PTHR12296:SF21">
    <property type="entry name" value="DENN DOMAIN-CONTAINING PROTEIN 3"/>
    <property type="match status" value="1"/>
</dbReference>
<dbReference type="SUPFAM" id="SSF50978">
    <property type="entry name" value="WD40 repeat-like"/>
    <property type="match status" value="1"/>
</dbReference>
<gene>
    <name evidence="4" type="ORF">RIMI_LOCUS6055397</name>
</gene>
<dbReference type="Pfam" id="PF02141">
    <property type="entry name" value="DENN"/>
    <property type="match status" value="1"/>
</dbReference>
<sequence length="1288" mass="146792">MTFSEGGTSQITDLTVCTALYQIGDLTYSRAGLELQLQPDPDPEVLPAGPGCSPAAILDPGTAGRRRSVHGGMQVTLAPKEERFHFLIFTDVLGTRTYGVVAQFSRAIQDSLGMSNGQAYWDSTSSTKTYEAYVPFAICVISRYPYYNSLKDCLSCLLSQLKSSRNVSFDDRIKEFAAKLSLIPCPPPGPLHLVFSMKPLQIVFPSREDLESPIIDLDLHLPFLCFTPKQVLQIMACILTEQKIVFFSSDFALLTLIAECFMVYLHPIKWQHTFVPILSQHMLDFIMAPTSFLMGCHLDHYKEVCKEGEDLVLIDIDNGNISFSWNERDCEDCEVPDMPVMAAESFICSMENLPLHYDLEQAHRTATLDIGEQRLRRRLWQQNLNGEIQEIALQLIVDIFRDVKAHLNYEHRVFNSREFLKTRSPGDQAFYRKVLDTYMFNSFLKARLSKKMDDYTRMELSTSSEIDGRSSVFFENPRRRATEKLKRFRPEHMFSKKLVISMPNLTTVKMTDVPPGPLSLRRPQQENGYYVTGKAVHTFRLPEVAFPLSSRCVQTYYTEFTNYLSKEISAAPPENSTLLARYYYLRGLVGLMQGKLLSALSDFQKLYKTDLRIFPMELVRKVVLCLPAGERQKADCRPELKRLIGQVLDKEREVHRADDHVKKFELPKTHLHLEDFVRRIQESGIVKDTDTIHRLFDALTVGYQKQIDPDIFKDFYNCWKETEAEAEEVDLPSVVAENLDQNEFVYKLSSSVKTNLGVGKIAMTQKRLFLLIEGRQSYEEIAIFRNIEASSIYCDVKISTSAFLLLRIQSLRIKASTRKDVFEANLKSECELWQMMIKEMWAGRNMADSHKVIRKIKMEGVPLILVTPDWPRRSCVSLLATAAYTHGSVSPNEWLGEKDFTDPQYIQEALTNVLLMNAVVGALQTAKSIYAASKLSYFDKMRNEVSTIPMTTAETLKHRINPCAGETVPQAVDVLLYTPGQLDASLRDDCPKLWCALGEGKVVIFNASTWSIQQHCLKVGSAKLRCMVGVEQNQVWIGSSDSMIYIINTHSMSCNKQLNDHQGELVDIVMDGSDKQKSLAYSCSTDGRVLVWDVGTLKIQHRFQLQHQDITSMKLHNDLLLYCTKDLVFVTNKRKDYCLKLEITENLRKMSSTFYAIQLFPEKSQLWVSCKGGNEVCVFDTREFSRPPHKILLQDCAVITCILKVKQQILGECVRKYRRHREIWVGSRGISQGKLKGKIYVIDAEKKSVEKELVAHIDVVKSLCSAEDRYVLSGSGDQDGKVAIWKVE</sequence>
<comment type="caution">
    <text evidence="4">The sequence shown here is derived from an EMBL/GenBank/DDBJ whole genome shotgun (WGS) entry which is preliminary data.</text>
</comment>
<organism evidence="4 5">
    <name type="scientific">Ranitomeya imitator</name>
    <name type="common">mimic poison frog</name>
    <dbReference type="NCBI Taxonomy" id="111125"/>
    <lineage>
        <taxon>Eukaryota</taxon>
        <taxon>Metazoa</taxon>
        <taxon>Chordata</taxon>
        <taxon>Craniata</taxon>
        <taxon>Vertebrata</taxon>
        <taxon>Euteleostomi</taxon>
        <taxon>Amphibia</taxon>
        <taxon>Batrachia</taxon>
        <taxon>Anura</taxon>
        <taxon>Neobatrachia</taxon>
        <taxon>Hyloidea</taxon>
        <taxon>Dendrobatidae</taxon>
        <taxon>Dendrobatinae</taxon>
        <taxon>Ranitomeya</taxon>
    </lineage>
</organism>
<dbReference type="PROSITE" id="PS50211">
    <property type="entry name" value="DENN"/>
    <property type="match status" value="1"/>
</dbReference>
<dbReference type="PANTHER" id="PTHR12296">
    <property type="entry name" value="DENN DOMAIN-CONTAINING PROTEIN 4"/>
    <property type="match status" value="1"/>
</dbReference>
<dbReference type="InterPro" id="IPR051696">
    <property type="entry name" value="DENN_Domain_GEFs"/>
</dbReference>
<dbReference type="EMBL" id="CAUEEQ010010726">
    <property type="protein sequence ID" value="CAJ0934751.1"/>
    <property type="molecule type" value="Genomic_DNA"/>
</dbReference>
<proteinExistence type="predicted"/>
<keyword evidence="2" id="KW-0677">Repeat</keyword>
<dbReference type="InterPro" id="IPR036322">
    <property type="entry name" value="WD40_repeat_dom_sf"/>
</dbReference>
<dbReference type="Pfam" id="PF19056">
    <property type="entry name" value="WD40_2"/>
    <property type="match status" value="1"/>
</dbReference>
<name>A0ABN9L8S6_9NEOB</name>
<dbReference type="InterPro" id="IPR001194">
    <property type="entry name" value="cDENN_dom"/>
</dbReference>
<dbReference type="SMART" id="SM00799">
    <property type="entry name" value="DENN"/>
    <property type="match status" value="1"/>
</dbReference>
<evidence type="ECO:0000256" key="2">
    <source>
        <dbReference type="ARBA" id="ARBA00022737"/>
    </source>
</evidence>
<dbReference type="Proteomes" id="UP001176940">
    <property type="component" value="Unassembled WGS sequence"/>
</dbReference>
<keyword evidence="5" id="KW-1185">Reference proteome</keyword>
<keyword evidence="1" id="KW-0344">Guanine-nucleotide releasing factor</keyword>
<evidence type="ECO:0000313" key="5">
    <source>
        <dbReference type="Proteomes" id="UP001176940"/>
    </source>
</evidence>
<dbReference type="InterPro" id="IPR037516">
    <property type="entry name" value="Tripartite_DENN"/>
</dbReference>
<reference evidence="4" key="1">
    <citation type="submission" date="2023-07" db="EMBL/GenBank/DDBJ databases">
        <authorList>
            <person name="Stuckert A."/>
        </authorList>
    </citation>
    <scope>NUCLEOTIDE SEQUENCE</scope>
</reference>
<dbReference type="Gene3D" id="2.130.10.10">
    <property type="entry name" value="YVTN repeat-like/Quinoprotein amine dehydrogenase"/>
    <property type="match status" value="1"/>
</dbReference>
<dbReference type="Pfam" id="PF25570">
    <property type="entry name" value="TPR_DENND3"/>
    <property type="match status" value="1"/>
</dbReference>
<dbReference type="Gene3D" id="3.40.50.11500">
    <property type="match status" value="1"/>
</dbReference>
<dbReference type="InterPro" id="IPR057977">
    <property type="entry name" value="TPR_DENND3"/>
</dbReference>